<dbReference type="Proteomes" id="UP000321736">
    <property type="component" value="Unassembled WGS sequence"/>
</dbReference>
<proteinExistence type="predicted"/>
<dbReference type="EMBL" id="BKAR01000016">
    <property type="protein sequence ID" value="GEP84883.1"/>
    <property type="molecule type" value="Genomic_DNA"/>
</dbReference>
<evidence type="ECO:0000313" key="3">
    <source>
        <dbReference type="Proteomes" id="UP000321736"/>
    </source>
</evidence>
<sequence>MLIKIIPLYLNQENKGVKEVGYFNDYLNTIEQPDHRKKMEAIFNWVDTTFPELDKVIKWNQPMYTHHDTYIIGFSKAKAHISVNPEAAGMKPFIQRFEADGYTYTENLFRIKWTDEVDYLLLKEIIEFNLQDKAETTTFWRNYK</sequence>
<evidence type="ECO:0000313" key="2">
    <source>
        <dbReference type="EMBL" id="GEP84883.1"/>
    </source>
</evidence>
<keyword evidence="3" id="KW-1185">Reference proteome</keyword>
<dbReference type="SUPFAM" id="SSF159888">
    <property type="entry name" value="YdhG-like"/>
    <property type="match status" value="1"/>
</dbReference>
<organism evidence="2 3">
    <name type="scientific">Staphylococcus piscifermentans</name>
    <dbReference type="NCBI Taxonomy" id="70258"/>
    <lineage>
        <taxon>Bacteria</taxon>
        <taxon>Bacillati</taxon>
        <taxon>Bacillota</taxon>
        <taxon>Bacilli</taxon>
        <taxon>Bacillales</taxon>
        <taxon>Staphylococcaceae</taxon>
        <taxon>Staphylococcus</taxon>
    </lineage>
</organism>
<dbReference type="Gene3D" id="3.90.1150.200">
    <property type="match status" value="1"/>
</dbReference>
<dbReference type="AlphaFoldDB" id="A0A239TNL7"/>
<accession>A0A239TNL7</accession>
<name>A0A239TNL7_9STAP</name>
<protein>
    <recommendedName>
        <fullName evidence="1">YdhG-like domain-containing protein</fullName>
    </recommendedName>
</protein>
<comment type="caution">
    <text evidence="2">The sequence shown here is derived from an EMBL/GenBank/DDBJ whole genome shotgun (WGS) entry which is preliminary data.</text>
</comment>
<dbReference type="InterPro" id="IPR014922">
    <property type="entry name" value="YdhG-like"/>
</dbReference>
<evidence type="ECO:0000259" key="1">
    <source>
        <dbReference type="Pfam" id="PF08818"/>
    </source>
</evidence>
<feature type="domain" description="YdhG-like" evidence="1">
    <location>
        <begin position="35"/>
        <end position="129"/>
    </location>
</feature>
<reference evidence="2 3" key="1">
    <citation type="submission" date="2019-07" db="EMBL/GenBank/DDBJ databases">
        <title>Whole genome shotgun sequence of Staphylococcus piscifermentans NBRC 109625.</title>
        <authorList>
            <person name="Hosoyama A."/>
            <person name="Uohara A."/>
            <person name="Ohji S."/>
            <person name="Ichikawa N."/>
        </authorList>
    </citation>
    <scope>NUCLEOTIDE SEQUENCE [LARGE SCALE GENOMIC DNA]</scope>
    <source>
        <strain evidence="2 3">NBRC 109625</strain>
    </source>
</reference>
<dbReference type="Pfam" id="PF08818">
    <property type="entry name" value="DUF1801"/>
    <property type="match status" value="1"/>
</dbReference>
<gene>
    <name evidence="2" type="ORF">SPI02_14680</name>
</gene>